<gene>
    <name evidence="2" type="ORF">CCS01_00760</name>
</gene>
<dbReference type="RefSeq" id="WP_104516932.1">
    <property type="nucleotide sequence ID" value="NZ_NHRY01000029.1"/>
</dbReference>
<proteinExistence type="predicted"/>
<dbReference type="Proteomes" id="UP000239724">
    <property type="component" value="Unassembled WGS sequence"/>
</dbReference>
<feature type="compositionally biased region" description="Pro residues" evidence="1">
    <location>
        <begin position="16"/>
        <end position="28"/>
    </location>
</feature>
<evidence type="ECO:0000313" key="3">
    <source>
        <dbReference type="Proteomes" id="UP000239724"/>
    </source>
</evidence>
<reference evidence="2 3" key="1">
    <citation type="journal article" date="2018" name="Arch. Microbiol.">
        <title>New insights into the metabolic potential of the phototrophic purple bacterium Rhodopila globiformis DSM 161(T) from its draft genome sequence and evidence for a vanadium-dependent nitrogenase.</title>
        <authorList>
            <person name="Imhoff J.F."/>
            <person name="Rahn T."/>
            <person name="Kunzel S."/>
            <person name="Neulinger S.C."/>
        </authorList>
    </citation>
    <scope>NUCLEOTIDE SEQUENCE [LARGE SCALE GENOMIC DNA]</scope>
    <source>
        <strain evidence="2 3">DSM 161</strain>
    </source>
</reference>
<sequence>MTGSAIDRLAVTPAQPQVPRPSDAPQPDSPARVADRAGDSAVPAIRPCLAVAAAQVREP</sequence>
<evidence type="ECO:0000256" key="1">
    <source>
        <dbReference type="SAM" id="MobiDB-lite"/>
    </source>
</evidence>
<keyword evidence="3" id="KW-1185">Reference proteome</keyword>
<evidence type="ECO:0000313" key="2">
    <source>
        <dbReference type="EMBL" id="PPQ40144.1"/>
    </source>
</evidence>
<accession>A0A2S6NP47</accession>
<dbReference type="AlphaFoldDB" id="A0A2S6NP47"/>
<protein>
    <submittedName>
        <fullName evidence="2">Uncharacterized protein</fullName>
    </submittedName>
</protein>
<feature type="region of interest" description="Disordered" evidence="1">
    <location>
        <begin position="1"/>
        <end position="40"/>
    </location>
</feature>
<organism evidence="2 3">
    <name type="scientific">Rhodopila globiformis</name>
    <name type="common">Rhodopseudomonas globiformis</name>
    <dbReference type="NCBI Taxonomy" id="1071"/>
    <lineage>
        <taxon>Bacteria</taxon>
        <taxon>Pseudomonadati</taxon>
        <taxon>Pseudomonadota</taxon>
        <taxon>Alphaproteobacteria</taxon>
        <taxon>Acetobacterales</taxon>
        <taxon>Acetobacteraceae</taxon>
        <taxon>Rhodopila</taxon>
    </lineage>
</organism>
<name>A0A2S6NP47_RHOGL</name>
<comment type="caution">
    <text evidence="2">The sequence shown here is derived from an EMBL/GenBank/DDBJ whole genome shotgun (WGS) entry which is preliminary data.</text>
</comment>
<dbReference type="EMBL" id="NHRY01000029">
    <property type="protein sequence ID" value="PPQ40144.1"/>
    <property type="molecule type" value="Genomic_DNA"/>
</dbReference>